<reference evidence="7 8" key="1">
    <citation type="submission" date="2016-07" db="EMBL/GenBank/DDBJ databases">
        <title>Pervasive Adenine N6-methylation of Active Genes in Fungi.</title>
        <authorList>
            <consortium name="DOE Joint Genome Institute"/>
            <person name="Mondo S.J."/>
            <person name="Dannebaum R.O."/>
            <person name="Kuo R.C."/>
            <person name="Labutti K."/>
            <person name="Haridas S."/>
            <person name="Kuo A."/>
            <person name="Salamov A."/>
            <person name="Ahrendt S.R."/>
            <person name="Lipzen A."/>
            <person name="Sullivan W."/>
            <person name="Andreopoulos W.B."/>
            <person name="Clum A."/>
            <person name="Lindquist E."/>
            <person name="Daum C."/>
            <person name="Ramamoorthy G.K."/>
            <person name="Gryganskyi A."/>
            <person name="Culley D."/>
            <person name="Magnuson J.K."/>
            <person name="James T.Y."/>
            <person name="O'Malley M.A."/>
            <person name="Stajich J.E."/>
            <person name="Spatafora J.W."/>
            <person name="Visel A."/>
            <person name="Grigoriev I.V."/>
        </authorList>
    </citation>
    <scope>NUCLEOTIDE SEQUENCE [LARGE SCALE GENOMIC DNA]</scope>
    <source>
        <strain evidence="7 8">NRRL 3116</strain>
    </source>
</reference>
<dbReference type="SUPFAM" id="SSF81296">
    <property type="entry name" value="E set domains"/>
    <property type="match status" value="1"/>
</dbReference>
<evidence type="ECO:0000256" key="2">
    <source>
        <dbReference type="ARBA" id="ARBA00022737"/>
    </source>
</evidence>
<keyword evidence="1" id="KW-0433">Leucine-rich repeat</keyword>
<dbReference type="SMART" id="SM00429">
    <property type="entry name" value="IPT"/>
    <property type="match status" value="1"/>
</dbReference>
<dbReference type="SUPFAM" id="SSF52047">
    <property type="entry name" value="RNI-like"/>
    <property type="match status" value="1"/>
</dbReference>
<feature type="compositionally biased region" description="Polar residues" evidence="5">
    <location>
        <begin position="287"/>
        <end position="314"/>
    </location>
</feature>
<keyword evidence="8" id="KW-1185">Reference proteome</keyword>
<dbReference type="CDD" id="cd00102">
    <property type="entry name" value="IPT"/>
    <property type="match status" value="1"/>
</dbReference>
<dbReference type="GeneID" id="33568739"/>
<dbReference type="Gene3D" id="3.80.10.10">
    <property type="entry name" value="Ribonuclease Inhibitor"/>
    <property type="match status" value="1"/>
</dbReference>
<gene>
    <name evidence="7" type="ORF">BCR41DRAFT_374718</name>
</gene>
<name>A0A1Y2G9E1_9FUNG</name>
<comment type="caution">
    <text evidence="7">The sequence shown here is derived from an EMBL/GenBank/DDBJ whole genome shotgun (WGS) entry which is preliminary data.</text>
</comment>
<dbReference type="PANTHER" id="PTHR24112">
    <property type="entry name" value="LEUCINE-RICH REPEAT, ISOFORM F-RELATED"/>
    <property type="match status" value="1"/>
</dbReference>
<evidence type="ECO:0000256" key="3">
    <source>
        <dbReference type="PROSITE-ProRule" id="PRU00023"/>
    </source>
</evidence>
<feature type="compositionally biased region" description="Acidic residues" evidence="5">
    <location>
        <begin position="271"/>
        <end position="280"/>
    </location>
</feature>
<feature type="domain" description="IPT/TIG" evidence="6">
    <location>
        <begin position="366"/>
        <end position="459"/>
    </location>
</feature>
<feature type="region of interest" description="Disordered" evidence="5">
    <location>
        <begin position="696"/>
        <end position="766"/>
    </location>
</feature>
<dbReference type="InterPro" id="IPR002909">
    <property type="entry name" value="IPT_dom"/>
</dbReference>
<proteinExistence type="predicted"/>
<dbReference type="Pfam" id="PF12796">
    <property type="entry name" value="Ank_2"/>
    <property type="match status" value="1"/>
</dbReference>
<dbReference type="InterPro" id="IPR051279">
    <property type="entry name" value="PP1-Reg/Actin-Interact_Protein"/>
</dbReference>
<feature type="compositionally biased region" description="Basic and acidic residues" evidence="5">
    <location>
        <begin position="732"/>
        <end position="744"/>
    </location>
</feature>
<evidence type="ECO:0000256" key="4">
    <source>
        <dbReference type="SAM" id="Coils"/>
    </source>
</evidence>
<keyword evidence="4" id="KW-0175">Coiled coil</keyword>
<dbReference type="RefSeq" id="XP_021876750.1">
    <property type="nucleotide sequence ID" value="XM_022026896.1"/>
</dbReference>
<evidence type="ECO:0000259" key="6">
    <source>
        <dbReference type="SMART" id="SM00429"/>
    </source>
</evidence>
<evidence type="ECO:0000313" key="8">
    <source>
        <dbReference type="Proteomes" id="UP000193648"/>
    </source>
</evidence>
<dbReference type="InterPro" id="IPR036770">
    <property type="entry name" value="Ankyrin_rpt-contain_sf"/>
</dbReference>
<evidence type="ECO:0000256" key="5">
    <source>
        <dbReference type="SAM" id="MobiDB-lite"/>
    </source>
</evidence>
<dbReference type="InterPro" id="IPR032675">
    <property type="entry name" value="LRR_dom_sf"/>
</dbReference>
<dbReference type="Gene3D" id="1.25.40.20">
    <property type="entry name" value="Ankyrin repeat-containing domain"/>
    <property type="match status" value="1"/>
</dbReference>
<dbReference type="Gene3D" id="2.60.40.10">
    <property type="entry name" value="Immunoglobulins"/>
    <property type="match status" value="1"/>
</dbReference>
<organism evidence="7 8">
    <name type="scientific">Lobosporangium transversale</name>
    <dbReference type="NCBI Taxonomy" id="64571"/>
    <lineage>
        <taxon>Eukaryota</taxon>
        <taxon>Fungi</taxon>
        <taxon>Fungi incertae sedis</taxon>
        <taxon>Mucoromycota</taxon>
        <taxon>Mortierellomycotina</taxon>
        <taxon>Mortierellomycetes</taxon>
        <taxon>Mortierellales</taxon>
        <taxon>Mortierellaceae</taxon>
        <taxon>Lobosporangium</taxon>
    </lineage>
</organism>
<feature type="coiled-coil region" evidence="4">
    <location>
        <begin position="1525"/>
        <end position="1586"/>
    </location>
</feature>
<dbReference type="PROSITE" id="PS50297">
    <property type="entry name" value="ANK_REP_REGION"/>
    <property type="match status" value="1"/>
</dbReference>
<feature type="repeat" description="ANK" evidence="3">
    <location>
        <begin position="553"/>
        <end position="585"/>
    </location>
</feature>
<dbReference type="STRING" id="64571.A0A1Y2G9E1"/>
<dbReference type="InterPro" id="IPR002110">
    <property type="entry name" value="Ankyrin_rpt"/>
</dbReference>
<dbReference type="Proteomes" id="UP000193648">
    <property type="component" value="Unassembled WGS sequence"/>
</dbReference>
<dbReference type="EMBL" id="MCFF01000054">
    <property type="protein sequence ID" value="ORZ04813.1"/>
    <property type="molecule type" value="Genomic_DNA"/>
</dbReference>
<sequence length="1608" mass="176351">MSETDFIAQTTTAATSASISTTVNHQALATNNFYARSLHTPFFQMGLPLAEEGHFSYSTQGSSVPAVMNPVMQPVGNLYLPAFDVKAYTFRKKSRHYVAVKHKNALRIEPIIYLKTSILDPHREIVRNWDYLRFSIHRFKENAFPKKKLSMEEMRTARILDVNISLVSPNNNNRPIEESCPACVMRMDGERKIMQVLAKNFKMTHLGEPVIDIRKGHAIVCIKLNCYCDHHNEHEGFVVRMQTEPEVVQVGGSVKLRICCEARSKGGPTEVEAEEEEGLTDIDAPVSTGSRSPLPLNDQSVQSPSLSYGSQSPDPRTHRQRQPSSNSSSTGSPRSVDERPISSVGVDPSTTTTNGSGGRGRGVVAPPKFRQIYPLTPSEGTCLGGTRVTIHGANFDTMQNPAVYFGKVPAELVTISHHDVMECTTPPAEGLKPGIVAVRIVSSTFPLGAENDSVDYMYMAPLDYDFYNLAATSLSYAMSNEYPNEDSLSYILNAHGTGMGAGLGLAYGSESFSGNNADIGLAWAAKEDVVLDFLRVIQTLAPGRILPAFKTESGCTLLHLAAYHGMIRLTKELLAMGIDHTALDRNHKSALHFAQLSSHAEVARILSEARIPPRPMVPRLGTASGSNSIRPPTVKAVADLVQKHETTLRGAVVQHQEAKAKELDQMRERSLHIMGIRGRTTSTDISNLSISTDIDGDDIAMFSGESSPSTKSFDGDEEHIRSPSLSSMPSPPRKDNSQKRKVGDDELPQLASGALKRPSKERTNDFMTSSLSDARLAFIQNGVKEWESINRLKLPRDVSKLTGPIPEMDVQVWVCESAAVSMIVSDSTASDASLPPILTSSESTFTALALSTNGIHLYLEQQNGSVMRDSPSKKLQHWNLIEIDALKSVSNELEDTLTIDMCGLVPRRGRDLSGERLSIKFNSVNGTASEVLKVIEASHGQSSNQQEAVSPAAWIQLQLKIHGALFNVNEGEVKSTVDDYLELKDGILTLKAPRTAGPRFSLGMIGAVFRVAQKLQSCTLVQFDGVQIVEDGWSRPELTKILEATVRSMKEVLQWRFNACGWTTSTVEAFVKGLEGAVVPKNKDNYHTQQSKSISLADNSFGGEDTVGHLLVGYFSKFRGFKALDLSNCDIGLAGMEALVNNLSGLTELRLQGNWADDRWWQWMDAVLENNRQIQLCSIGAPVPCSNPLQSVLSLERLESLENLVELDLAETIITQPTLDVLEAHVRQGSRKLQMLNLSHCQLNWLSLSSLFKAICDVNRSTKSTLNVSKNPLFDSDAAIQEWITSVEATKPQVPFGIQMMDLILSDVNLQRILAPLERATCFNELNVKGLYVTRPRQEAELQSLPYDEARAKAIPGGASKESCLALGRILTTNSTLIMLDVSGNFEKRRSGAQEDKPISASGSTTAPPDYHSVGGFGPHIALSFPALAKNSKLRVLSIDHNRFGEESLVELCEALRRNTTLGIFSCDGNDAFTPTGLETIAEIFAPPRVDAVAVKAVATPENGALSLTLSPAYNQSLSIWDLKAEEILTQMELLAREVQRHTAEQYGIEKLQAGKDVKFMGLTPLEDVKRQLQNAERNRIRYVETHARIIEAIKANNKQGKGAKNMS</sequence>
<keyword evidence="3" id="KW-0040">ANK repeat</keyword>
<dbReference type="PANTHER" id="PTHR24112:SF9">
    <property type="entry name" value="PROTEIN PHOSPHATASE 1 REGULATORY SUBUNIT 37"/>
    <property type="match status" value="1"/>
</dbReference>
<accession>A0A1Y2G9E1</accession>
<dbReference type="InterPro" id="IPR013783">
    <property type="entry name" value="Ig-like_fold"/>
</dbReference>
<evidence type="ECO:0000256" key="1">
    <source>
        <dbReference type="ARBA" id="ARBA00022614"/>
    </source>
</evidence>
<feature type="compositionally biased region" description="Low complexity" evidence="5">
    <location>
        <begin position="324"/>
        <end position="334"/>
    </location>
</feature>
<dbReference type="OrthoDB" id="120976at2759"/>
<feature type="region of interest" description="Disordered" evidence="5">
    <location>
        <begin position="265"/>
        <end position="366"/>
    </location>
</feature>
<protein>
    <recommendedName>
        <fullName evidence="6">IPT/TIG domain-containing protein</fullName>
    </recommendedName>
</protein>
<dbReference type="InterPro" id="IPR014756">
    <property type="entry name" value="Ig_E-set"/>
</dbReference>
<keyword evidence="2" id="KW-0677">Repeat</keyword>
<dbReference type="SMART" id="SM00368">
    <property type="entry name" value="LRR_RI"/>
    <property type="match status" value="3"/>
</dbReference>
<evidence type="ECO:0000313" key="7">
    <source>
        <dbReference type="EMBL" id="ORZ04813.1"/>
    </source>
</evidence>
<dbReference type="Pfam" id="PF01833">
    <property type="entry name" value="TIG"/>
    <property type="match status" value="1"/>
</dbReference>
<dbReference type="SUPFAM" id="SSF48403">
    <property type="entry name" value="Ankyrin repeat"/>
    <property type="match status" value="1"/>
</dbReference>
<dbReference type="InParanoid" id="A0A1Y2G9E1"/>
<dbReference type="PROSITE" id="PS50088">
    <property type="entry name" value="ANK_REPEAT"/>
    <property type="match status" value="1"/>
</dbReference>